<dbReference type="RefSeq" id="WP_019922033.1">
    <property type="nucleotide sequence ID" value="NZ_CP140152.1"/>
</dbReference>
<dbReference type="Pfam" id="PF09284">
    <property type="entry name" value="RhgB_N"/>
    <property type="match status" value="1"/>
</dbReference>
<evidence type="ECO:0000313" key="13">
    <source>
        <dbReference type="EMBL" id="WQH06078.1"/>
    </source>
</evidence>
<dbReference type="CDD" id="cd10317">
    <property type="entry name" value="RGL4_C"/>
    <property type="match status" value="1"/>
</dbReference>
<dbReference type="GO" id="GO:0016829">
    <property type="term" value="F:lyase activity"/>
    <property type="evidence" value="ECO:0007669"/>
    <property type="project" value="UniProtKB-KW"/>
</dbReference>
<dbReference type="InterPro" id="IPR008979">
    <property type="entry name" value="Galactose-bd-like_sf"/>
</dbReference>
<proteinExistence type="inferred from homology"/>
<dbReference type="PANTHER" id="PTHR36574">
    <property type="entry name" value="RHAMNOGALACTURONATE LYASE-RELATED"/>
    <property type="match status" value="1"/>
</dbReference>
<reference evidence="13 14" key="1">
    <citation type="submission" date="2023-11" db="EMBL/GenBank/DDBJ databases">
        <title>MicrobeMod: A computational toolkit for identifying prokaryotic methylation and restriction-modification with nanopore sequencing.</title>
        <authorList>
            <person name="Crits-Christoph A."/>
            <person name="Kang S.C."/>
            <person name="Lee H."/>
            <person name="Ostrov N."/>
        </authorList>
    </citation>
    <scope>NUCLEOTIDE SEQUENCE [LARGE SCALE GENOMIC DNA]</scope>
    <source>
        <strain evidence="13 14">ATCC 25935</strain>
    </source>
</reference>
<dbReference type="InterPro" id="IPR013784">
    <property type="entry name" value="Carb-bd-like_fold"/>
</dbReference>
<accession>A0ABZ0Y2Y5</accession>
<feature type="domain" description="Rhamnogalacturonan lyase" evidence="11">
    <location>
        <begin position="419"/>
        <end position="583"/>
    </location>
</feature>
<dbReference type="Pfam" id="PF14683">
    <property type="entry name" value="CBM-like"/>
    <property type="match status" value="1"/>
</dbReference>
<dbReference type="Gene3D" id="2.70.98.10">
    <property type="match status" value="1"/>
</dbReference>
<evidence type="ECO:0000256" key="3">
    <source>
        <dbReference type="ARBA" id="ARBA00010418"/>
    </source>
</evidence>
<keyword evidence="6" id="KW-0732">Signal</keyword>
<dbReference type="InterPro" id="IPR011013">
    <property type="entry name" value="Gal_mutarotase_sf_dom"/>
</dbReference>
<gene>
    <name evidence="13" type="ORF">SR858_07010</name>
</gene>
<dbReference type="InterPro" id="IPR029413">
    <property type="entry name" value="RG-lyase_II"/>
</dbReference>
<dbReference type="PROSITE" id="PS51257">
    <property type="entry name" value="PROKAR_LIPOPROTEIN"/>
    <property type="match status" value="1"/>
</dbReference>
<evidence type="ECO:0000256" key="8">
    <source>
        <dbReference type="ARBA" id="ARBA00023239"/>
    </source>
</evidence>
<dbReference type="InterPro" id="IPR016590">
    <property type="entry name" value="Rhamnogalacturonase_B"/>
</dbReference>
<evidence type="ECO:0000259" key="12">
    <source>
        <dbReference type="Pfam" id="PF14686"/>
    </source>
</evidence>
<evidence type="ECO:0000256" key="2">
    <source>
        <dbReference type="ARBA" id="ARBA00004613"/>
    </source>
</evidence>
<sequence>METNTLRVLTGAAALSLFAGCGGSGSSTSDSNMPAARTLATTTVAGADASNATLANAATFGLTQDANFYTVDTGAGLVFKIRRTDNGVSTQSAGDIASMIYNGVQYQDQARGTQLNSGFDYLYNNVSAVAVTATTVGADTIKITVQAGDLTHYYMARRGDPNIYMGTYFTTEPSTLGLARFIVRVPIAALPNGPVPSDLRGTNGAIESGDVFGMPNGETRSKHYSNMRLKDWRYIGATSATAGLWIVRDNHEGGSGGPFYRSLLNQGTSSNQEITYIINYGEAQTEAFRPGILNTYTMTFTDGSAPGAIDTSWFAGMGLLGYVPDSGRGGVAGVGIANRDTRYAYTVGFANATAQYYADANPSNGYYSSAGMLPGTYTMTVYKNELAVDTRSVTVNAGAVTTLNTITVAGDPSSVTPKWRIGDWDGTPNEFINGDKLTTMHPQDVRMAAWTVPDYVIGTSTPATGFPAYQWKEVNGNLVIRFNLKQSEIRAYTLRAGITVGYAGGRPKIAVNGWSSANPAAPNQPKTRTLTVGTYRGNNTMLTFNIPASELLVGQNILTLTAISGSSGVKYLSPGYAWDAVDLIPTP</sequence>
<dbReference type="SUPFAM" id="SSF49452">
    <property type="entry name" value="Starch-binding domain-like"/>
    <property type="match status" value="1"/>
</dbReference>
<keyword evidence="5" id="KW-0964">Secreted</keyword>
<name>A0ABZ0Y2Y5_9BURK</name>
<comment type="similarity">
    <text evidence="3">Belongs to the polysaccharide lyase 4 family.</text>
</comment>
<feature type="domain" description="Rhamnogalacturonase B N-terminal" evidence="10">
    <location>
        <begin position="60"/>
        <end position="321"/>
    </location>
</feature>
<dbReference type="InterPro" id="IPR014718">
    <property type="entry name" value="GH-type_carb-bd"/>
</dbReference>
<keyword evidence="9" id="KW-0961">Cell wall biogenesis/degradation</keyword>
<comment type="subcellular location">
    <subcellularLocation>
        <location evidence="2">Secreted</location>
    </subcellularLocation>
</comment>
<dbReference type="Gene3D" id="2.60.120.260">
    <property type="entry name" value="Galactose-binding domain-like"/>
    <property type="match status" value="1"/>
</dbReference>
<evidence type="ECO:0000256" key="4">
    <source>
        <dbReference type="ARBA" id="ARBA00012437"/>
    </source>
</evidence>
<evidence type="ECO:0000256" key="1">
    <source>
        <dbReference type="ARBA" id="ARBA00001324"/>
    </source>
</evidence>
<feature type="domain" description="Rhamnogalacturonan lyase" evidence="12">
    <location>
        <begin position="331"/>
        <end position="403"/>
    </location>
</feature>
<evidence type="ECO:0000256" key="5">
    <source>
        <dbReference type="ARBA" id="ARBA00022525"/>
    </source>
</evidence>
<comment type="catalytic activity">
    <reaction evidence="1">
        <text>Endotype eliminative cleavage of L-alpha-rhamnopyranosyl-(1-&gt;4)-alpha-D-galactopyranosyluronic acid bonds of rhamnogalacturonan I domains in ramified hairy regions of pectin leaving L-rhamnopyranose at the reducing end and 4-deoxy-4,5-unsaturated D-galactopyranosyluronic acid at the non-reducing end.</text>
        <dbReference type="EC" id="4.2.2.23"/>
    </reaction>
</comment>
<evidence type="ECO:0000256" key="7">
    <source>
        <dbReference type="ARBA" id="ARBA00023157"/>
    </source>
</evidence>
<keyword evidence="14" id="KW-1185">Reference proteome</keyword>
<dbReference type="SUPFAM" id="SSF74650">
    <property type="entry name" value="Galactose mutarotase-like"/>
    <property type="match status" value="1"/>
</dbReference>
<evidence type="ECO:0000256" key="9">
    <source>
        <dbReference type="ARBA" id="ARBA00023316"/>
    </source>
</evidence>
<evidence type="ECO:0000259" key="10">
    <source>
        <dbReference type="Pfam" id="PF09284"/>
    </source>
</evidence>
<dbReference type="SUPFAM" id="SSF49785">
    <property type="entry name" value="Galactose-binding domain-like"/>
    <property type="match status" value="1"/>
</dbReference>
<dbReference type="EC" id="4.2.2.23" evidence="4"/>
<organism evidence="13 14">
    <name type="scientific">Duganella zoogloeoides</name>
    <dbReference type="NCBI Taxonomy" id="75659"/>
    <lineage>
        <taxon>Bacteria</taxon>
        <taxon>Pseudomonadati</taxon>
        <taxon>Pseudomonadota</taxon>
        <taxon>Betaproteobacteria</taxon>
        <taxon>Burkholderiales</taxon>
        <taxon>Oxalobacteraceae</taxon>
        <taxon>Telluria group</taxon>
        <taxon>Duganella</taxon>
    </lineage>
</organism>
<dbReference type="Pfam" id="PF14686">
    <property type="entry name" value="fn3_3"/>
    <property type="match status" value="1"/>
</dbReference>
<evidence type="ECO:0000259" key="11">
    <source>
        <dbReference type="Pfam" id="PF14683"/>
    </source>
</evidence>
<evidence type="ECO:0000256" key="6">
    <source>
        <dbReference type="ARBA" id="ARBA00022729"/>
    </source>
</evidence>
<keyword evidence="7" id="KW-1015">Disulfide bond</keyword>
<dbReference type="InterPro" id="IPR029411">
    <property type="entry name" value="RG-lyase_III"/>
</dbReference>
<dbReference type="Proteomes" id="UP001326110">
    <property type="component" value="Chromosome"/>
</dbReference>
<keyword evidence="8 13" id="KW-0456">Lyase</keyword>
<dbReference type="PANTHER" id="PTHR36574:SF1">
    <property type="entry name" value="RHAMNOGALACTURONATE LYASE-RELATED"/>
    <property type="match status" value="1"/>
</dbReference>
<evidence type="ECO:0000313" key="14">
    <source>
        <dbReference type="Proteomes" id="UP001326110"/>
    </source>
</evidence>
<dbReference type="Gene3D" id="2.60.40.1120">
    <property type="entry name" value="Carboxypeptidase-like, regulatory domain"/>
    <property type="match status" value="1"/>
</dbReference>
<dbReference type="InterPro" id="IPR015364">
    <property type="entry name" value="RhgB_N"/>
</dbReference>
<dbReference type="EMBL" id="CP140152">
    <property type="protein sequence ID" value="WQH06078.1"/>
    <property type="molecule type" value="Genomic_DNA"/>
</dbReference>
<protein>
    <recommendedName>
        <fullName evidence="4">rhamnogalacturonan endolyase</fullName>
        <ecNumber evidence="4">4.2.2.23</ecNumber>
    </recommendedName>
</protein>